<comment type="caution">
    <text evidence="2">The sequence shown here is derived from an EMBL/GenBank/DDBJ whole genome shotgun (WGS) entry which is preliminary data.</text>
</comment>
<organism evidence="2 3">
    <name type="scientific">Chara braunii</name>
    <name type="common">Braun's stonewort</name>
    <dbReference type="NCBI Taxonomy" id="69332"/>
    <lineage>
        <taxon>Eukaryota</taxon>
        <taxon>Viridiplantae</taxon>
        <taxon>Streptophyta</taxon>
        <taxon>Charophyceae</taxon>
        <taxon>Charales</taxon>
        <taxon>Characeae</taxon>
        <taxon>Chara</taxon>
    </lineage>
</organism>
<feature type="compositionally biased region" description="Low complexity" evidence="1">
    <location>
        <begin position="137"/>
        <end position="149"/>
    </location>
</feature>
<dbReference type="Proteomes" id="UP000265515">
    <property type="component" value="Unassembled WGS sequence"/>
</dbReference>
<feature type="region of interest" description="Disordered" evidence="1">
    <location>
        <begin position="124"/>
        <end position="270"/>
    </location>
</feature>
<gene>
    <name evidence="2" type="ORF">CBR_g12179</name>
</gene>
<evidence type="ECO:0000313" key="3">
    <source>
        <dbReference type="Proteomes" id="UP000265515"/>
    </source>
</evidence>
<sequence length="270" mass="29342">MPTDNQPACLESVELLIVQAWRTGTKGDLLGFLYGSVRPGHRQVIAQELIESIVQLADDLSPDIVSQSDYSPAPNILTRTLDPYLQWTACLEEPASEDSLPSRQAYLKPYDIIAHAFYAREEVVEEAGGDDEESTEEGSYSEYSEGEQSGSEEEEEGGSGSEWEALPEEAARIGMEAEDPEVARRRREIAAGKEQLEIAPEASLRISDDPTRNPEPPESGDGGLTTAAPGPSRRRRSRSPSSSSPTRPAVRPRTNAGDRPSSPVIIPPSP</sequence>
<feature type="compositionally biased region" description="Acidic residues" evidence="1">
    <location>
        <begin position="124"/>
        <end position="136"/>
    </location>
</feature>
<feature type="compositionally biased region" description="Low complexity" evidence="1">
    <location>
        <begin position="239"/>
        <end position="264"/>
    </location>
</feature>
<dbReference type="AlphaFoldDB" id="A0A388KRE2"/>
<dbReference type="EMBL" id="BFEA01000168">
    <property type="protein sequence ID" value="GBG72606.1"/>
    <property type="molecule type" value="Genomic_DNA"/>
</dbReference>
<name>A0A388KRE2_CHABU</name>
<evidence type="ECO:0000256" key="1">
    <source>
        <dbReference type="SAM" id="MobiDB-lite"/>
    </source>
</evidence>
<evidence type="ECO:0000313" key="2">
    <source>
        <dbReference type="EMBL" id="GBG72606.1"/>
    </source>
</evidence>
<dbReference type="Gramene" id="GBG72606">
    <property type="protein sequence ID" value="GBG72606"/>
    <property type="gene ID" value="CBR_g12179"/>
</dbReference>
<accession>A0A388KRE2</accession>
<protein>
    <submittedName>
        <fullName evidence="2">Uncharacterized protein</fullName>
    </submittedName>
</protein>
<reference evidence="2 3" key="1">
    <citation type="journal article" date="2018" name="Cell">
        <title>The Chara Genome: Secondary Complexity and Implications for Plant Terrestrialization.</title>
        <authorList>
            <person name="Nishiyama T."/>
            <person name="Sakayama H."/>
            <person name="Vries J.D."/>
            <person name="Buschmann H."/>
            <person name="Saint-Marcoux D."/>
            <person name="Ullrich K.K."/>
            <person name="Haas F.B."/>
            <person name="Vanderstraeten L."/>
            <person name="Becker D."/>
            <person name="Lang D."/>
            <person name="Vosolsobe S."/>
            <person name="Rombauts S."/>
            <person name="Wilhelmsson P.K.I."/>
            <person name="Janitza P."/>
            <person name="Kern R."/>
            <person name="Heyl A."/>
            <person name="Rumpler F."/>
            <person name="Villalobos L.I.A.C."/>
            <person name="Clay J.M."/>
            <person name="Skokan R."/>
            <person name="Toyoda A."/>
            <person name="Suzuki Y."/>
            <person name="Kagoshima H."/>
            <person name="Schijlen E."/>
            <person name="Tajeshwar N."/>
            <person name="Catarino B."/>
            <person name="Hetherington A.J."/>
            <person name="Saltykova A."/>
            <person name="Bonnot C."/>
            <person name="Breuninger H."/>
            <person name="Symeonidi A."/>
            <person name="Radhakrishnan G.V."/>
            <person name="Van Nieuwerburgh F."/>
            <person name="Deforce D."/>
            <person name="Chang C."/>
            <person name="Karol K.G."/>
            <person name="Hedrich R."/>
            <person name="Ulvskov P."/>
            <person name="Glockner G."/>
            <person name="Delwiche C.F."/>
            <person name="Petrasek J."/>
            <person name="Van de Peer Y."/>
            <person name="Friml J."/>
            <person name="Beilby M."/>
            <person name="Dolan L."/>
            <person name="Kohara Y."/>
            <person name="Sugano S."/>
            <person name="Fujiyama A."/>
            <person name="Delaux P.-M."/>
            <person name="Quint M."/>
            <person name="TheiBen G."/>
            <person name="Hagemann M."/>
            <person name="Harholt J."/>
            <person name="Dunand C."/>
            <person name="Zachgo S."/>
            <person name="Langdale J."/>
            <person name="Maumus F."/>
            <person name="Straeten D.V.D."/>
            <person name="Gould S.B."/>
            <person name="Rensing S.A."/>
        </authorList>
    </citation>
    <scope>NUCLEOTIDE SEQUENCE [LARGE SCALE GENOMIC DNA]</scope>
    <source>
        <strain evidence="2 3">S276</strain>
    </source>
</reference>
<proteinExistence type="predicted"/>
<keyword evidence="3" id="KW-1185">Reference proteome</keyword>